<evidence type="ECO:0000313" key="1">
    <source>
        <dbReference type="EMBL" id="ARU45671.1"/>
    </source>
</evidence>
<keyword evidence="2" id="KW-1185">Reference proteome</keyword>
<accession>A0A7Y4LHV6</accession>
<dbReference type="EMBL" id="CP021417">
    <property type="protein sequence ID" value="ARU45671.1"/>
    <property type="molecule type" value="Genomic_DNA"/>
</dbReference>
<name>A0A7Y4LHV6_9CORY</name>
<dbReference type="AlphaFoldDB" id="A0A7Y4LHV6"/>
<reference evidence="1 2" key="3">
    <citation type="journal article" date="2020" name="Int. J. Syst. Evol. Microbiol.">
        <title>Corynebacterium silvaticum sp. nov., a unique group of NTTB corynebacteria in wild boar and roe deer.</title>
        <authorList>
            <person name="Dangel A."/>
            <person name="Berger A."/>
            <person name="Rau J."/>
            <person name="Eisenberg T."/>
            <person name="Kampfer P."/>
            <person name="Margos G."/>
            <person name="Contzen M."/>
            <person name="Busse H.J."/>
            <person name="Konrad R."/>
            <person name="Peters M."/>
            <person name="Sting R."/>
            <person name="Sing A."/>
        </authorList>
    </citation>
    <scope>NUCLEOTIDE SEQUENCE [LARGE SCALE GENOMIC DNA]</scope>
    <source>
        <strain evidence="1 2">PO100/5</strain>
    </source>
</reference>
<dbReference type="RefSeq" id="WP_087453519.1">
    <property type="nucleotide sequence ID" value="NZ_CP021417.2"/>
</dbReference>
<organism evidence="1 2">
    <name type="scientific">Corynebacterium silvaticum</name>
    <dbReference type="NCBI Taxonomy" id="2320431"/>
    <lineage>
        <taxon>Bacteria</taxon>
        <taxon>Bacillati</taxon>
        <taxon>Actinomycetota</taxon>
        <taxon>Actinomycetes</taxon>
        <taxon>Mycobacteriales</taxon>
        <taxon>Corynebacteriaceae</taxon>
        <taxon>Corynebacterium</taxon>
    </lineage>
</organism>
<dbReference type="Pfam" id="PF11305">
    <property type="entry name" value="DUF3107"/>
    <property type="match status" value="1"/>
</dbReference>
<proteinExistence type="predicted"/>
<protein>
    <submittedName>
        <fullName evidence="1">DUF3107 domain-containing protein</fullName>
    </submittedName>
</protein>
<dbReference type="InterPro" id="IPR021456">
    <property type="entry name" value="DUF3107"/>
</dbReference>
<dbReference type="KEGG" id="csil:CBE74_03200"/>
<evidence type="ECO:0000313" key="2">
    <source>
        <dbReference type="Proteomes" id="UP000195652"/>
    </source>
</evidence>
<reference evidence="1 2" key="1">
    <citation type="journal article" date="2014" name="BMC Vet. Res.">
        <title>First report of Corynebacterium pseudotuberculosis from caseous lymphadenitis lesions in Black Alentejano pig (Sus scrofa domesticus).</title>
        <authorList>
            <person name="Oliveira M."/>
            <person name="Barroco C."/>
            <person name="Mottola C."/>
            <person name="Santos R."/>
            <person name="Lemsaddek A."/>
            <person name="Tavares L."/>
            <person name="Semedo-Lemsaddek T."/>
        </authorList>
    </citation>
    <scope>NUCLEOTIDE SEQUENCE [LARGE SCALE GENOMIC DNA]</scope>
    <source>
        <strain evidence="1 2">PO100/5</strain>
    </source>
</reference>
<reference evidence="1 2" key="4">
    <citation type="journal article" date="2020" name="PLoS ONE">
        <title>Taxonomic classification of strain PO100/5 shows a broader geographic distribution and genetic markers of the recently described Corynebacterium silvaticum.</title>
        <authorList>
            <person name="Viana M.V.C."/>
            <person name="Profeta R."/>
            <person name="da Silva A.L."/>
            <person name="Hurtado R."/>
            <person name="Cerqueira J.C."/>
            <person name="Ribeiro B.F.S."/>
            <person name="Almeida M.O."/>
            <person name="Morais-Rodrigues F."/>
            <person name="Soares S.C."/>
            <person name="Oliveira M."/>
            <person name="Tavares L."/>
            <person name="Figueiredo H."/>
            <person name="Wattam A.R."/>
            <person name="Barh D."/>
            <person name="Ghosh P."/>
            <person name="Silva A."/>
            <person name="Azevedo V."/>
        </authorList>
    </citation>
    <scope>NUCLEOTIDE SEQUENCE [LARGE SCALE GENOMIC DNA]</scope>
    <source>
        <strain evidence="1 2">PO100/5</strain>
    </source>
</reference>
<gene>
    <name evidence="1" type="ORF">CBE74_03200</name>
</gene>
<sequence>MDIKIGFSDSPRELVVSSRETQDEVVARVSEALANDAGLLTLTDENGNRYLVRNSRISYVEVGTSNTRTVGFSGA</sequence>
<dbReference type="OrthoDB" id="3268468at2"/>
<reference evidence="1 2" key="2">
    <citation type="journal article" date="2020" name="Antonie Van Leeuwenhoek">
        <title>Phylogenomic characterisation of a novel corynebacterial species pathogenic to animals.</title>
        <authorList>
            <person name="Moller J."/>
            <person name="Musella L."/>
            <person name="Melnikov V."/>
            <person name="Geissdorfer W."/>
            <person name="Burkovski A."/>
            <person name="Sangal V."/>
        </authorList>
    </citation>
    <scope>NUCLEOTIDE SEQUENCE [LARGE SCALE GENOMIC DNA]</scope>
    <source>
        <strain evidence="1 2">PO100/5</strain>
    </source>
</reference>
<dbReference type="Proteomes" id="UP000195652">
    <property type="component" value="Chromosome"/>
</dbReference>
<dbReference type="GeneID" id="75007285"/>